<name>A0ACC2DZA7_DIPCM</name>
<evidence type="ECO:0000313" key="2">
    <source>
        <dbReference type="Proteomes" id="UP001162992"/>
    </source>
</evidence>
<organism evidence="1 2">
    <name type="scientific">Diphasiastrum complanatum</name>
    <name type="common">Issler's clubmoss</name>
    <name type="synonym">Lycopodium complanatum</name>
    <dbReference type="NCBI Taxonomy" id="34168"/>
    <lineage>
        <taxon>Eukaryota</taxon>
        <taxon>Viridiplantae</taxon>
        <taxon>Streptophyta</taxon>
        <taxon>Embryophyta</taxon>
        <taxon>Tracheophyta</taxon>
        <taxon>Lycopodiopsida</taxon>
        <taxon>Lycopodiales</taxon>
        <taxon>Lycopodiaceae</taxon>
        <taxon>Lycopodioideae</taxon>
        <taxon>Diphasiastrum</taxon>
    </lineage>
</organism>
<sequence>MGVLERNPLTLQKLSLSAGLLFSILIAAQGFDFFYFVQQWPGSFCDISSSCCYPVTGKPAPDFSIHGFWPNNNDGTYPFNCDLANAFNASKISDLNGGLTTHWPSLACPSSNGESFWQHEWLKHGTCSESILDEHAYFKAVLSLRGSIDILGALQKARIQPNNGMYSFTSINNALTNYLAHTPGIECNSAANGQNQLYQIYVCVATDATTLIDCPILPQSHCSSQLLFPSF</sequence>
<protein>
    <submittedName>
        <fullName evidence="1">Uncharacterized protein</fullName>
    </submittedName>
</protein>
<gene>
    <name evidence="1" type="ORF">O6H91_04G080200</name>
</gene>
<reference evidence="2" key="1">
    <citation type="journal article" date="2024" name="Proc. Natl. Acad. Sci. U.S.A.">
        <title>Extraordinary preservation of gene collinearity over three hundred million years revealed in homosporous lycophytes.</title>
        <authorList>
            <person name="Li C."/>
            <person name="Wickell D."/>
            <person name="Kuo L.Y."/>
            <person name="Chen X."/>
            <person name="Nie B."/>
            <person name="Liao X."/>
            <person name="Peng D."/>
            <person name="Ji J."/>
            <person name="Jenkins J."/>
            <person name="Williams M."/>
            <person name="Shu S."/>
            <person name="Plott C."/>
            <person name="Barry K."/>
            <person name="Rajasekar S."/>
            <person name="Grimwood J."/>
            <person name="Han X."/>
            <person name="Sun S."/>
            <person name="Hou Z."/>
            <person name="He W."/>
            <person name="Dai G."/>
            <person name="Sun C."/>
            <person name="Schmutz J."/>
            <person name="Leebens-Mack J.H."/>
            <person name="Li F.W."/>
            <person name="Wang L."/>
        </authorList>
    </citation>
    <scope>NUCLEOTIDE SEQUENCE [LARGE SCALE GENOMIC DNA]</scope>
    <source>
        <strain evidence="2">cv. PW_Plant_1</strain>
    </source>
</reference>
<keyword evidence="2" id="KW-1185">Reference proteome</keyword>
<proteinExistence type="predicted"/>
<accession>A0ACC2DZA7</accession>
<dbReference type="Proteomes" id="UP001162992">
    <property type="component" value="Chromosome 4"/>
</dbReference>
<evidence type="ECO:0000313" key="1">
    <source>
        <dbReference type="EMBL" id="KAJ7559337.1"/>
    </source>
</evidence>
<comment type="caution">
    <text evidence="1">The sequence shown here is derived from an EMBL/GenBank/DDBJ whole genome shotgun (WGS) entry which is preliminary data.</text>
</comment>
<dbReference type="EMBL" id="CM055095">
    <property type="protein sequence ID" value="KAJ7559337.1"/>
    <property type="molecule type" value="Genomic_DNA"/>
</dbReference>